<dbReference type="Pfam" id="PF01828">
    <property type="entry name" value="Peptidase_A4"/>
    <property type="match status" value="1"/>
</dbReference>
<keyword evidence="2" id="KW-0732">Signal</keyword>
<evidence type="ECO:0000256" key="2">
    <source>
        <dbReference type="SAM" id="SignalP"/>
    </source>
</evidence>
<dbReference type="PANTHER" id="PTHR37536:SF1">
    <property type="entry name" value="ASPERGILLOPEPSIN, PUTAITVE (AFU_ORTHOLOGUE AFUA_7G01200)"/>
    <property type="match status" value="1"/>
</dbReference>
<name>A0AAD7TNF9_9APHY</name>
<reference evidence="3" key="1">
    <citation type="submission" date="2022-11" db="EMBL/GenBank/DDBJ databases">
        <title>Genome Sequence of Cubamyces cubensis.</title>
        <authorList>
            <person name="Buettner E."/>
        </authorList>
    </citation>
    <scope>NUCLEOTIDE SEQUENCE</scope>
    <source>
        <strain evidence="3">MPL-01</strain>
    </source>
</reference>
<comment type="caution">
    <text evidence="3">The sequence shown here is derived from an EMBL/GenBank/DDBJ whole genome shotgun (WGS) entry which is preliminary data.</text>
</comment>
<dbReference type="Gene3D" id="2.60.120.700">
    <property type="entry name" value="Peptidase G1"/>
    <property type="match status" value="1"/>
</dbReference>
<dbReference type="PANTHER" id="PTHR37536">
    <property type="entry name" value="PUTATIVE (AFU_ORTHOLOGUE AFUA_3G02970)-RELATED"/>
    <property type="match status" value="1"/>
</dbReference>
<feature type="chain" id="PRO_5042255076" description="Aspergillopepsin" evidence="2">
    <location>
        <begin position="19"/>
        <end position="273"/>
    </location>
</feature>
<dbReference type="GO" id="GO:0006508">
    <property type="term" value="P:proteolysis"/>
    <property type="evidence" value="ECO:0007669"/>
    <property type="project" value="InterPro"/>
</dbReference>
<sequence length="273" mass="28697">MLLSSLLFQVVVAATAIAIPTSSERHAQRLARRAAGTHLSQPNQVISRPRAAVVPDGSNTTQVEYSSNWSGAVLNAPANTFKSVTGTFVVPVPKAPSGGSGGFYSASAWVGIDGDTCDTAILQTGIDFTINNGEVSYDAWYEWYPEYAFDFSGFQVSEGHTITTNVIATSLTTGIATIINHSTGQQVAHLFNLPEFPLCGQDAEWIVEDYEENGQLVPLANFGTVTFTDASAGTSSGAVGPANAEIILLEQNGVVLTAVSTTASSVTVRYIGP</sequence>
<dbReference type="PRINTS" id="PR00977">
    <property type="entry name" value="SCYTLDPTASE"/>
</dbReference>
<dbReference type="EMBL" id="JAPEVG010000313">
    <property type="protein sequence ID" value="KAJ8468947.1"/>
    <property type="molecule type" value="Genomic_DNA"/>
</dbReference>
<dbReference type="SUPFAM" id="SSF49899">
    <property type="entry name" value="Concanavalin A-like lectins/glucanases"/>
    <property type="match status" value="1"/>
</dbReference>
<accession>A0AAD7TNF9</accession>
<protein>
    <recommendedName>
        <fullName evidence="5">Aspergillopepsin</fullName>
    </recommendedName>
</protein>
<organism evidence="3 4">
    <name type="scientific">Trametes cubensis</name>
    <dbReference type="NCBI Taxonomy" id="1111947"/>
    <lineage>
        <taxon>Eukaryota</taxon>
        <taxon>Fungi</taxon>
        <taxon>Dikarya</taxon>
        <taxon>Basidiomycota</taxon>
        <taxon>Agaricomycotina</taxon>
        <taxon>Agaricomycetes</taxon>
        <taxon>Polyporales</taxon>
        <taxon>Polyporaceae</taxon>
        <taxon>Trametes</taxon>
    </lineage>
</organism>
<feature type="active site" description="Proton acceptor" evidence="1">
    <location>
        <position position="208"/>
    </location>
</feature>
<proteinExistence type="predicted"/>
<dbReference type="InterPro" id="IPR038656">
    <property type="entry name" value="Peptidase_G1_sf"/>
</dbReference>
<evidence type="ECO:0000313" key="3">
    <source>
        <dbReference type="EMBL" id="KAJ8468947.1"/>
    </source>
</evidence>
<evidence type="ECO:0000256" key="1">
    <source>
        <dbReference type="PIRSR" id="PIRSR600250-50"/>
    </source>
</evidence>
<dbReference type="Proteomes" id="UP001215151">
    <property type="component" value="Unassembled WGS sequence"/>
</dbReference>
<feature type="signal peptide" evidence="2">
    <location>
        <begin position="1"/>
        <end position="18"/>
    </location>
</feature>
<evidence type="ECO:0000313" key="4">
    <source>
        <dbReference type="Proteomes" id="UP001215151"/>
    </source>
</evidence>
<dbReference type="AlphaFoldDB" id="A0AAD7TNF9"/>
<keyword evidence="4" id="KW-1185">Reference proteome</keyword>
<dbReference type="InterPro" id="IPR000250">
    <property type="entry name" value="Peptidase_G1"/>
</dbReference>
<dbReference type="InterPro" id="IPR013320">
    <property type="entry name" value="ConA-like_dom_sf"/>
</dbReference>
<dbReference type="CDD" id="cd13426">
    <property type="entry name" value="Peptidase_G1"/>
    <property type="match status" value="1"/>
</dbReference>
<evidence type="ECO:0008006" key="5">
    <source>
        <dbReference type="Google" id="ProtNLM"/>
    </source>
</evidence>
<gene>
    <name evidence="3" type="ORF">ONZ51_g9313</name>
</gene>
<dbReference type="GO" id="GO:0070007">
    <property type="term" value="F:glutamic-type endopeptidase activity"/>
    <property type="evidence" value="ECO:0007669"/>
    <property type="project" value="InterPro"/>
</dbReference>